<organism evidence="1">
    <name type="scientific">Anguilla anguilla</name>
    <name type="common">European freshwater eel</name>
    <name type="synonym">Muraena anguilla</name>
    <dbReference type="NCBI Taxonomy" id="7936"/>
    <lineage>
        <taxon>Eukaryota</taxon>
        <taxon>Metazoa</taxon>
        <taxon>Chordata</taxon>
        <taxon>Craniata</taxon>
        <taxon>Vertebrata</taxon>
        <taxon>Euteleostomi</taxon>
        <taxon>Actinopterygii</taxon>
        <taxon>Neopterygii</taxon>
        <taxon>Teleostei</taxon>
        <taxon>Anguilliformes</taxon>
        <taxon>Anguillidae</taxon>
        <taxon>Anguilla</taxon>
    </lineage>
</organism>
<dbReference type="EMBL" id="GBXM01066400">
    <property type="protein sequence ID" value="JAH42177.1"/>
    <property type="molecule type" value="Transcribed_RNA"/>
</dbReference>
<evidence type="ECO:0000313" key="1">
    <source>
        <dbReference type="EMBL" id="JAH42177.1"/>
    </source>
</evidence>
<dbReference type="AlphaFoldDB" id="A0A0E9SLQ8"/>
<proteinExistence type="predicted"/>
<accession>A0A0E9SLQ8</accession>
<protein>
    <submittedName>
        <fullName evidence="1">Uncharacterized protein</fullName>
    </submittedName>
</protein>
<reference evidence="1" key="1">
    <citation type="submission" date="2014-11" db="EMBL/GenBank/DDBJ databases">
        <authorList>
            <person name="Amaro Gonzalez C."/>
        </authorList>
    </citation>
    <scope>NUCLEOTIDE SEQUENCE</scope>
</reference>
<reference evidence="1" key="2">
    <citation type="journal article" date="2015" name="Fish Shellfish Immunol.">
        <title>Early steps in the European eel (Anguilla anguilla)-Vibrio vulnificus interaction in the gills: Role of the RtxA13 toxin.</title>
        <authorList>
            <person name="Callol A."/>
            <person name="Pajuelo D."/>
            <person name="Ebbesson L."/>
            <person name="Teles M."/>
            <person name="MacKenzie S."/>
            <person name="Amaro C."/>
        </authorList>
    </citation>
    <scope>NUCLEOTIDE SEQUENCE</scope>
</reference>
<sequence length="43" mass="5066">MRMRMAGLSGNILDKRTRCLLIIPLRSNDLFRILCQEIIQILH</sequence>
<name>A0A0E9SLQ8_ANGAN</name>